<dbReference type="Pfam" id="PF03613">
    <property type="entry name" value="EIID-AGA"/>
    <property type="match status" value="1"/>
</dbReference>
<feature type="transmembrane region" description="Helical" evidence="9">
    <location>
        <begin position="109"/>
        <end position="136"/>
    </location>
</feature>
<evidence type="ECO:0000256" key="9">
    <source>
        <dbReference type="SAM" id="Phobius"/>
    </source>
</evidence>
<evidence type="ECO:0000256" key="3">
    <source>
        <dbReference type="ARBA" id="ARBA00022475"/>
    </source>
</evidence>
<protein>
    <recommendedName>
        <fullName evidence="11">PTS system mannose/fructose/sorbose family transporter subunit IID</fullName>
    </recommendedName>
</protein>
<evidence type="ECO:0000256" key="6">
    <source>
        <dbReference type="ARBA" id="ARBA00022692"/>
    </source>
</evidence>
<sequence length="230" mass="26250">MRLGTARFIKLFLSNLLIQSSWSFYWMQGLGFLFNLLSGFDKERVKEILHNHKGYFNTHPYFSGYIIGAIIRAYELNESPEKIKKFITISQTTLASIGDTLFWQTIRPALLLVSVILGMKFGLVGPIVFLIVYNILHLYHRAGGFILGYKKGADIIYYLKQKEQKLFRTFYTIGAISTGLLSVILIKDIGSVILIPFTIIFFILLSKGAPRIIILTIFIFLFIIIAIIPL</sequence>
<keyword evidence="6 9" id="KW-0812">Transmembrane</keyword>
<evidence type="ECO:0000256" key="7">
    <source>
        <dbReference type="ARBA" id="ARBA00022989"/>
    </source>
</evidence>
<evidence type="ECO:0000256" key="1">
    <source>
        <dbReference type="ARBA" id="ARBA00004651"/>
    </source>
</evidence>
<dbReference type="GO" id="GO:0009401">
    <property type="term" value="P:phosphoenolpyruvate-dependent sugar phosphotransferase system"/>
    <property type="evidence" value="ECO:0007669"/>
    <property type="project" value="UniProtKB-KW"/>
</dbReference>
<gene>
    <name evidence="10" type="ORF">ENV60_06155</name>
</gene>
<name>A0A7C4THW5_UNCW3</name>
<keyword evidence="3" id="KW-1003">Cell membrane</keyword>
<reference evidence="10" key="1">
    <citation type="journal article" date="2020" name="mSystems">
        <title>Genome- and Community-Level Interaction Insights into Carbon Utilization and Element Cycling Functions of Hydrothermarchaeota in Hydrothermal Sediment.</title>
        <authorList>
            <person name="Zhou Z."/>
            <person name="Liu Y."/>
            <person name="Xu W."/>
            <person name="Pan J."/>
            <person name="Luo Z.H."/>
            <person name="Li M."/>
        </authorList>
    </citation>
    <scope>NUCLEOTIDE SEQUENCE [LARGE SCALE GENOMIC DNA]</scope>
    <source>
        <strain evidence="10">SpSt-774</strain>
    </source>
</reference>
<keyword evidence="7 9" id="KW-1133">Transmembrane helix</keyword>
<accession>A0A7C4THW5</accession>
<dbReference type="PROSITE" id="PS51108">
    <property type="entry name" value="PTS_EIID"/>
    <property type="match status" value="1"/>
</dbReference>
<keyword evidence="2" id="KW-0813">Transport</keyword>
<feature type="transmembrane region" description="Helical" evidence="9">
    <location>
        <begin position="166"/>
        <end position="183"/>
    </location>
</feature>
<dbReference type="InterPro" id="IPR050303">
    <property type="entry name" value="GatZ_KbaZ_carbometab"/>
</dbReference>
<evidence type="ECO:0000256" key="2">
    <source>
        <dbReference type="ARBA" id="ARBA00022448"/>
    </source>
</evidence>
<evidence type="ECO:0000256" key="5">
    <source>
        <dbReference type="ARBA" id="ARBA00022683"/>
    </source>
</evidence>
<organism evidence="10">
    <name type="scientific">candidate division WOR-3 bacterium</name>
    <dbReference type="NCBI Taxonomy" id="2052148"/>
    <lineage>
        <taxon>Bacteria</taxon>
        <taxon>Bacteria division WOR-3</taxon>
    </lineage>
</organism>
<feature type="transmembrane region" description="Helical" evidence="9">
    <location>
        <begin position="189"/>
        <end position="205"/>
    </location>
</feature>
<keyword evidence="4" id="KW-0762">Sugar transport</keyword>
<feature type="transmembrane region" description="Helical" evidence="9">
    <location>
        <begin position="212"/>
        <end position="229"/>
    </location>
</feature>
<dbReference type="PANTHER" id="PTHR32502:SF5">
    <property type="entry name" value="N-ACETYLGALACTOSAMINE PERMEASE IID COMPONENT-RELATED"/>
    <property type="match status" value="1"/>
</dbReference>
<comment type="subcellular location">
    <subcellularLocation>
        <location evidence="1">Cell membrane</location>
        <topology evidence="1">Multi-pass membrane protein</topology>
    </subcellularLocation>
</comment>
<evidence type="ECO:0000256" key="8">
    <source>
        <dbReference type="ARBA" id="ARBA00023136"/>
    </source>
</evidence>
<evidence type="ECO:0008006" key="11">
    <source>
        <dbReference type="Google" id="ProtNLM"/>
    </source>
</evidence>
<dbReference type="EMBL" id="DTGZ01000109">
    <property type="protein sequence ID" value="HGV97861.1"/>
    <property type="molecule type" value="Genomic_DNA"/>
</dbReference>
<dbReference type="AlphaFoldDB" id="A0A7C4THW5"/>
<evidence type="ECO:0000313" key="10">
    <source>
        <dbReference type="EMBL" id="HGV97861.1"/>
    </source>
</evidence>
<keyword evidence="8 9" id="KW-0472">Membrane</keyword>
<feature type="transmembrane region" description="Helical" evidence="9">
    <location>
        <begin position="12"/>
        <end position="34"/>
    </location>
</feature>
<dbReference type="GO" id="GO:0005886">
    <property type="term" value="C:plasma membrane"/>
    <property type="evidence" value="ECO:0007669"/>
    <property type="project" value="UniProtKB-SubCell"/>
</dbReference>
<keyword evidence="5" id="KW-0598">Phosphotransferase system</keyword>
<dbReference type="InterPro" id="IPR004704">
    <property type="entry name" value="PTS_IID_man"/>
</dbReference>
<dbReference type="PANTHER" id="PTHR32502">
    <property type="entry name" value="N-ACETYLGALACTOSAMINE PERMEASE II COMPONENT-RELATED"/>
    <property type="match status" value="1"/>
</dbReference>
<proteinExistence type="predicted"/>
<evidence type="ECO:0000256" key="4">
    <source>
        <dbReference type="ARBA" id="ARBA00022597"/>
    </source>
</evidence>
<comment type="caution">
    <text evidence="10">The sequence shown here is derived from an EMBL/GenBank/DDBJ whole genome shotgun (WGS) entry which is preliminary data.</text>
</comment>